<dbReference type="PANTHER" id="PTHR39400:SF1">
    <property type="entry name" value="PIG-P DOMAIN-CONTAINING PROTEIN"/>
    <property type="match status" value="1"/>
</dbReference>
<evidence type="ECO:0000256" key="1">
    <source>
        <dbReference type="SAM" id="MobiDB-lite"/>
    </source>
</evidence>
<feature type="transmembrane region" description="Helical" evidence="2">
    <location>
        <begin position="322"/>
        <end position="345"/>
    </location>
</feature>
<dbReference type="Proteomes" id="UP000443090">
    <property type="component" value="Unassembled WGS sequence"/>
</dbReference>
<keyword evidence="2" id="KW-0472">Membrane</keyword>
<keyword evidence="4" id="KW-1185">Reference proteome</keyword>
<dbReference type="OrthoDB" id="2157498at2759"/>
<dbReference type="Pfam" id="PF15159">
    <property type="entry name" value="PIG-Y"/>
    <property type="match status" value="1"/>
</dbReference>
<protein>
    <submittedName>
        <fullName evidence="3">ABC transporter G family member</fullName>
    </submittedName>
</protein>
<feature type="region of interest" description="Disordered" evidence="1">
    <location>
        <begin position="1"/>
        <end position="113"/>
    </location>
</feature>
<evidence type="ECO:0000313" key="4">
    <source>
        <dbReference type="Proteomes" id="UP000443090"/>
    </source>
</evidence>
<evidence type="ECO:0000256" key="2">
    <source>
        <dbReference type="SAM" id="Phobius"/>
    </source>
</evidence>
<feature type="transmembrane region" description="Helical" evidence="2">
    <location>
        <begin position="274"/>
        <end position="302"/>
    </location>
</feature>
<dbReference type="AlphaFoldDB" id="A0A8H8U4P7"/>
<dbReference type="PANTHER" id="PTHR39400">
    <property type="entry name" value="YALI0E29227P"/>
    <property type="match status" value="1"/>
</dbReference>
<feature type="compositionally biased region" description="Low complexity" evidence="1">
    <location>
        <begin position="1"/>
        <end position="19"/>
    </location>
</feature>
<keyword evidence="2" id="KW-1133">Transmembrane helix</keyword>
<sequence length="450" mass="48780">MENTPISSNGINGSHSGFSTAPGQEIGNDSPVIHKRSHSGGILSKLSFLRTAGDTSEREPLSPEFTPGDDRISSKKGSRAMAVAVQQQKTRRRKGSLRKAALLGRGAQRDKKDTKMYPLDTGITSMYGHDALSPTSPEELPQASGFGLGISDATPRPSMDGFASKNPLLSPIKTLPMGTDDHLVTSPTSVTATSPTLTYTSTTDEDDILSIPDRSLPIPQQPSAGAGSYFPTSSGSLTRRRSAQKSTSPLSIAGLVASPLPVPDAEWDYAETEWWGWVVLIVTWVVFVTGMGSCLGVWSWAWDVGETPYAPPELEDDPTLPIVGYYPALIILTTVMAWVWVVVAWHAGVSSDEFGTSHRRDTIYLSEEDQHIAALTVRQKLRFALRMSLPSEVRHGAKVEELVYSMAQMYGIDHVLDTPVGGPFLPGVCLEVTKVSVEDSSYIDTERQFK</sequence>
<dbReference type="EMBL" id="QGMI01001361">
    <property type="protein sequence ID" value="TVY33568.1"/>
    <property type="molecule type" value="Genomic_DNA"/>
</dbReference>
<reference evidence="3 4" key="1">
    <citation type="submission" date="2018-05" db="EMBL/GenBank/DDBJ databases">
        <title>Genome sequencing and assembly of the regulated plant pathogen Lachnellula willkommii and related sister species for the development of diagnostic species identification markers.</title>
        <authorList>
            <person name="Giroux E."/>
            <person name="Bilodeau G."/>
        </authorList>
    </citation>
    <scope>NUCLEOTIDE SEQUENCE [LARGE SCALE GENOMIC DNA]</scope>
    <source>
        <strain evidence="3 4">CBS 160.35</strain>
    </source>
</reference>
<proteinExistence type="predicted"/>
<dbReference type="InterPro" id="IPR029164">
    <property type="entry name" value="PIG-Y"/>
</dbReference>
<keyword evidence="2" id="KW-0812">Transmembrane</keyword>
<comment type="caution">
    <text evidence="3">The sequence shown here is derived from an EMBL/GenBank/DDBJ whole genome shotgun (WGS) entry which is preliminary data.</text>
</comment>
<organism evidence="3 4">
    <name type="scientific">Lachnellula occidentalis</name>
    <dbReference type="NCBI Taxonomy" id="215460"/>
    <lineage>
        <taxon>Eukaryota</taxon>
        <taxon>Fungi</taxon>
        <taxon>Dikarya</taxon>
        <taxon>Ascomycota</taxon>
        <taxon>Pezizomycotina</taxon>
        <taxon>Leotiomycetes</taxon>
        <taxon>Helotiales</taxon>
        <taxon>Lachnaceae</taxon>
        <taxon>Lachnellula</taxon>
    </lineage>
</organism>
<evidence type="ECO:0000313" key="3">
    <source>
        <dbReference type="EMBL" id="TVY33568.1"/>
    </source>
</evidence>
<name>A0A8H8U4P7_9HELO</name>
<gene>
    <name evidence="3" type="primary">abcG3</name>
    <name evidence="3" type="ORF">LOCC1_G008127</name>
</gene>
<feature type="region of interest" description="Disordered" evidence="1">
    <location>
        <begin position="216"/>
        <end position="241"/>
    </location>
</feature>
<accession>A0A8H8U4P7</accession>